<evidence type="ECO:0000313" key="2">
    <source>
        <dbReference type="EMBL" id="MBR1369244.1"/>
    </source>
</evidence>
<dbReference type="Gene3D" id="1.20.58.220">
    <property type="entry name" value="Phosphate transport system protein phou homolog 2, domain 2"/>
    <property type="match status" value="1"/>
</dbReference>
<accession>A0A8J7W6H1</accession>
<dbReference type="EMBL" id="JWHL01000010">
    <property type="protein sequence ID" value="MBR1369244.1"/>
    <property type="molecule type" value="Genomic_DNA"/>
</dbReference>
<proteinExistence type="inferred from homology"/>
<comment type="similarity">
    <text evidence="1">Belongs to the UPF0111 family.</text>
</comment>
<dbReference type="InterPro" id="IPR052912">
    <property type="entry name" value="UPF0111_domain"/>
</dbReference>
<dbReference type="PANTHER" id="PTHR37298:SF1">
    <property type="entry name" value="UPF0111 PROTEIN YKAA"/>
    <property type="match status" value="1"/>
</dbReference>
<dbReference type="InterPro" id="IPR038078">
    <property type="entry name" value="PhoU-like_sf"/>
</dbReference>
<keyword evidence="3" id="KW-1185">Reference proteome</keyword>
<dbReference type="PANTHER" id="PTHR37298">
    <property type="entry name" value="UPF0111 PROTEIN YKAA"/>
    <property type="match status" value="1"/>
</dbReference>
<organism evidence="2 3">
    <name type="scientific">Methanocalculus chunghsingensis</name>
    <dbReference type="NCBI Taxonomy" id="156457"/>
    <lineage>
        <taxon>Archaea</taxon>
        <taxon>Methanobacteriati</taxon>
        <taxon>Methanobacteriota</taxon>
        <taxon>Stenosarchaea group</taxon>
        <taxon>Methanomicrobia</taxon>
        <taxon>Methanomicrobiales</taxon>
        <taxon>Methanocalculaceae</taxon>
        <taxon>Methanocalculus</taxon>
    </lineage>
</organism>
<gene>
    <name evidence="2" type="ORF">RJ53_06940</name>
</gene>
<protein>
    <submittedName>
        <fullName evidence="2">Phosphate transport regulator</fullName>
    </submittedName>
</protein>
<evidence type="ECO:0000313" key="3">
    <source>
        <dbReference type="Proteomes" id="UP000730161"/>
    </source>
</evidence>
<dbReference type="AlphaFoldDB" id="A0A8J7W6H1"/>
<reference evidence="2" key="1">
    <citation type="submission" date="2014-12" db="EMBL/GenBank/DDBJ databases">
        <authorList>
            <person name="Huang H.-H."/>
            <person name="Chen S.-C."/>
            <person name="Lai M.-C."/>
        </authorList>
    </citation>
    <scope>NUCLEOTIDE SEQUENCE</scope>
    <source>
        <strain evidence="2">K1F9705b</strain>
    </source>
</reference>
<dbReference type="Pfam" id="PF01865">
    <property type="entry name" value="PhoU_div"/>
    <property type="match status" value="1"/>
</dbReference>
<comment type="caution">
    <text evidence="2">The sequence shown here is derived from an EMBL/GenBank/DDBJ whole genome shotgun (WGS) entry which is preliminary data.</text>
</comment>
<dbReference type="Proteomes" id="UP000730161">
    <property type="component" value="Unassembled WGS sequence"/>
</dbReference>
<sequence length="209" mass="23886">MGLRDWIIPNDYIFFDIFEQLADTTTEAGRLLVELVNDYNGVEAKIKEIKNLEHQGDALAHRAYAELNRSFITPLEPEEISRLTTALDDILDYIDGTARLMLNYGIEETDEYMQEFAKLIYLSAAEVAIAVREIRRIRDPKLLEQKCIEINRLENLADDVLAHAIKDLFCGTDAIRILKLKDIYENLELATDKCEDAANVLADIAIRHS</sequence>
<dbReference type="InterPro" id="IPR018445">
    <property type="entry name" value="Put_Phosphate_transp_reg"/>
</dbReference>
<evidence type="ECO:0000256" key="1">
    <source>
        <dbReference type="ARBA" id="ARBA00008591"/>
    </source>
</evidence>
<name>A0A8J7W6H1_9EURY</name>
<dbReference type="RefSeq" id="WP_211530940.1">
    <property type="nucleotide sequence ID" value="NZ_JWHL01000010.1"/>
</dbReference>
<dbReference type="OrthoDB" id="145921at2157"/>